<dbReference type="OrthoDB" id="4226666at2759"/>
<feature type="compositionally biased region" description="Polar residues" evidence="2">
    <location>
        <begin position="1"/>
        <end position="12"/>
    </location>
</feature>
<dbReference type="Proteomes" id="UP000887229">
    <property type="component" value="Unassembled WGS sequence"/>
</dbReference>
<protein>
    <recommendedName>
        <fullName evidence="3">Zn(2)-C6 fungal-type domain-containing protein</fullName>
    </recommendedName>
</protein>
<dbReference type="GeneID" id="70289202"/>
<accession>A0A9P7ZID6</accession>
<reference evidence="4" key="1">
    <citation type="journal article" date="2021" name="IMA Fungus">
        <title>Genomic characterization of three marine fungi, including Emericellopsis atlantica sp. nov. with signatures of a generalist lifestyle and marine biomass degradation.</title>
        <authorList>
            <person name="Hagestad O.C."/>
            <person name="Hou L."/>
            <person name="Andersen J.H."/>
            <person name="Hansen E.H."/>
            <person name="Altermark B."/>
            <person name="Li C."/>
            <person name="Kuhnert E."/>
            <person name="Cox R.J."/>
            <person name="Crous P.W."/>
            <person name="Spatafora J.W."/>
            <person name="Lail K."/>
            <person name="Amirebrahimi M."/>
            <person name="Lipzen A."/>
            <person name="Pangilinan J."/>
            <person name="Andreopoulos W."/>
            <person name="Hayes R.D."/>
            <person name="Ng V."/>
            <person name="Grigoriev I.V."/>
            <person name="Jackson S.A."/>
            <person name="Sutton T.D.S."/>
            <person name="Dobson A.D.W."/>
            <person name="Rama T."/>
        </authorList>
    </citation>
    <scope>NUCLEOTIDE SEQUENCE</scope>
    <source>
        <strain evidence="4">TS7</strain>
    </source>
</reference>
<organism evidence="4 5">
    <name type="scientific">Emericellopsis atlantica</name>
    <dbReference type="NCBI Taxonomy" id="2614577"/>
    <lineage>
        <taxon>Eukaryota</taxon>
        <taxon>Fungi</taxon>
        <taxon>Dikarya</taxon>
        <taxon>Ascomycota</taxon>
        <taxon>Pezizomycotina</taxon>
        <taxon>Sordariomycetes</taxon>
        <taxon>Hypocreomycetidae</taxon>
        <taxon>Hypocreales</taxon>
        <taxon>Bionectriaceae</taxon>
        <taxon>Emericellopsis</taxon>
    </lineage>
</organism>
<feature type="compositionally biased region" description="Basic residues" evidence="2">
    <location>
        <begin position="199"/>
        <end position="229"/>
    </location>
</feature>
<name>A0A9P7ZID6_9HYPO</name>
<sequence length="494" mass="54967">MQRSQTDWNLQESPLVRHGPDRQVSDLGPLQNPTAAEFSSYRTMSVDSPFTQTHASYAQPVEVRSPYQQPNSRLSKMQRSRDTVAEIRSLLPRPRKLPFSSTTQKLADEVSVDNREETRPPRRKSQGHAKKTASSRNRLQDPSVNDVKDQSGELVKIDLQADANLETRKDANKLASPRPTVSLHSKSKEAQPTANQSRARVKKRAKTPTSRAKRKVARGLPRRAPRKPSIKASSPSEKVPSRITRSKARSALVTSAEDDGASLSAEQTSEATSLPIEQTPTDASTGSVAETSTRQTRKATREGLSEAVTSNAAPALSEAEKKDQETSKRRRTTEPVAQKDSGSANRRKRARACKVNATQEHAQKRPKVIACELCHIRRLKCDLQKPCSSCRTVSVNCEISNAVLMPVREMLFAALGTQRIVSDNTVQRALLISKRTNPNSPTAQVNRHLKVRLDLVPVMFCVKPRLKFNKLLNVLRVRAPPRRTLLLRSWTSQS</sequence>
<dbReference type="SUPFAM" id="SSF57701">
    <property type="entry name" value="Zn2/Cys6 DNA-binding domain"/>
    <property type="match status" value="1"/>
</dbReference>
<dbReference type="Gene3D" id="4.10.240.10">
    <property type="entry name" value="Zn(2)-C6 fungal-type DNA-binding domain"/>
    <property type="match status" value="1"/>
</dbReference>
<feature type="compositionally biased region" description="Polar residues" evidence="2">
    <location>
        <begin position="66"/>
        <end position="77"/>
    </location>
</feature>
<feature type="compositionally biased region" description="Basic residues" evidence="2">
    <location>
        <begin position="121"/>
        <end position="133"/>
    </location>
</feature>
<keyword evidence="5" id="KW-1185">Reference proteome</keyword>
<feature type="compositionally biased region" description="Polar residues" evidence="2">
    <location>
        <begin position="264"/>
        <end position="294"/>
    </location>
</feature>
<dbReference type="EMBL" id="MU251262">
    <property type="protein sequence ID" value="KAG9252476.1"/>
    <property type="molecule type" value="Genomic_DNA"/>
</dbReference>
<dbReference type="RefSeq" id="XP_046116400.1">
    <property type="nucleotide sequence ID" value="XM_046258299.1"/>
</dbReference>
<dbReference type="Pfam" id="PF00172">
    <property type="entry name" value="Zn_clus"/>
    <property type="match status" value="1"/>
</dbReference>
<comment type="caution">
    <text evidence="4">The sequence shown here is derived from an EMBL/GenBank/DDBJ whole genome shotgun (WGS) entry which is preliminary data.</text>
</comment>
<dbReference type="InterPro" id="IPR001138">
    <property type="entry name" value="Zn2Cys6_DnaBD"/>
</dbReference>
<dbReference type="GO" id="GO:0008270">
    <property type="term" value="F:zinc ion binding"/>
    <property type="evidence" value="ECO:0007669"/>
    <property type="project" value="InterPro"/>
</dbReference>
<keyword evidence="1" id="KW-0539">Nucleus</keyword>
<dbReference type="InterPro" id="IPR036864">
    <property type="entry name" value="Zn2-C6_fun-type_DNA-bd_sf"/>
</dbReference>
<feature type="compositionally biased region" description="Basic and acidic residues" evidence="2">
    <location>
        <begin position="318"/>
        <end position="327"/>
    </location>
</feature>
<gene>
    <name evidence="4" type="ORF">F5Z01DRAFT_230622</name>
</gene>
<feature type="region of interest" description="Disordered" evidence="2">
    <location>
        <begin position="1"/>
        <end position="350"/>
    </location>
</feature>
<evidence type="ECO:0000256" key="2">
    <source>
        <dbReference type="SAM" id="MobiDB-lite"/>
    </source>
</evidence>
<evidence type="ECO:0000259" key="3">
    <source>
        <dbReference type="PROSITE" id="PS50048"/>
    </source>
</evidence>
<dbReference type="PROSITE" id="PS00463">
    <property type="entry name" value="ZN2_CY6_FUNGAL_1"/>
    <property type="match status" value="1"/>
</dbReference>
<dbReference type="PROSITE" id="PS50048">
    <property type="entry name" value="ZN2_CY6_FUNGAL_2"/>
    <property type="match status" value="1"/>
</dbReference>
<evidence type="ECO:0000313" key="4">
    <source>
        <dbReference type="EMBL" id="KAG9252476.1"/>
    </source>
</evidence>
<evidence type="ECO:0000313" key="5">
    <source>
        <dbReference type="Proteomes" id="UP000887229"/>
    </source>
</evidence>
<dbReference type="SMART" id="SM00066">
    <property type="entry name" value="GAL4"/>
    <property type="match status" value="1"/>
</dbReference>
<dbReference type="CDD" id="cd00067">
    <property type="entry name" value="GAL4"/>
    <property type="match status" value="1"/>
</dbReference>
<feature type="compositionally biased region" description="Polar residues" evidence="2">
    <location>
        <begin position="40"/>
        <end position="56"/>
    </location>
</feature>
<feature type="domain" description="Zn(2)-C6 fungal-type" evidence="3">
    <location>
        <begin position="370"/>
        <end position="399"/>
    </location>
</feature>
<feature type="compositionally biased region" description="Basic and acidic residues" evidence="2">
    <location>
        <begin position="106"/>
        <end position="120"/>
    </location>
</feature>
<dbReference type="GO" id="GO:0000981">
    <property type="term" value="F:DNA-binding transcription factor activity, RNA polymerase II-specific"/>
    <property type="evidence" value="ECO:0007669"/>
    <property type="project" value="InterPro"/>
</dbReference>
<feature type="compositionally biased region" description="Polar residues" evidence="2">
    <location>
        <begin position="134"/>
        <end position="143"/>
    </location>
</feature>
<dbReference type="AlphaFoldDB" id="A0A9P7ZID6"/>
<proteinExistence type="predicted"/>
<evidence type="ECO:0000256" key="1">
    <source>
        <dbReference type="ARBA" id="ARBA00023242"/>
    </source>
</evidence>